<dbReference type="PANTHER" id="PTHR33573">
    <property type="entry name" value="CASP-LIKE PROTEIN 4A4"/>
    <property type="match status" value="1"/>
</dbReference>
<evidence type="ECO:0000256" key="1">
    <source>
        <dbReference type="ARBA" id="ARBA00004651"/>
    </source>
</evidence>
<dbReference type="Pfam" id="PF04535">
    <property type="entry name" value="CASP_dom"/>
    <property type="match status" value="1"/>
</dbReference>
<feature type="signal peptide" evidence="9">
    <location>
        <begin position="1"/>
        <end position="32"/>
    </location>
</feature>
<proteinExistence type="inferred from homology"/>
<dbReference type="Proteomes" id="UP001497457">
    <property type="component" value="Chromosome 21rd"/>
</dbReference>
<keyword evidence="5 8" id="KW-0812">Transmembrane</keyword>
<evidence type="ECO:0000256" key="7">
    <source>
        <dbReference type="ARBA" id="ARBA00023136"/>
    </source>
</evidence>
<comment type="caution">
    <text evidence="8">Lacks conserved residue(s) required for the propagation of feature annotation.</text>
</comment>
<evidence type="ECO:0000256" key="2">
    <source>
        <dbReference type="ARBA" id="ARBA00007651"/>
    </source>
</evidence>
<feature type="transmembrane region" description="Helical" evidence="8">
    <location>
        <begin position="55"/>
        <end position="82"/>
    </location>
</feature>
<dbReference type="AlphaFoldDB" id="A0ABC9ANH8"/>
<keyword evidence="13" id="KW-1185">Reference proteome</keyword>
<comment type="subunit">
    <text evidence="3 8">Homodimer and heterodimers.</text>
</comment>
<organism evidence="11 13">
    <name type="scientific">Urochloa decumbens</name>
    <dbReference type="NCBI Taxonomy" id="240449"/>
    <lineage>
        <taxon>Eukaryota</taxon>
        <taxon>Viridiplantae</taxon>
        <taxon>Streptophyta</taxon>
        <taxon>Embryophyta</taxon>
        <taxon>Tracheophyta</taxon>
        <taxon>Spermatophyta</taxon>
        <taxon>Magnoliopsida</taxon>
        <taxon>Liliopsida</taxon>
        <taxon>Poales</taxon>
        <taxon>Poaceae</taxon>
        <taxon>PACMAD clade</taxon>
        <taxon>Panicoideae</taxon>
        <taxon>Panicodae</taxon>
        <taxon>Paniceae</taxon>
        <taxon>Melinidinae</taxon>
        <taxon>Urochloa</taxon>
    </lineage>
</organism>
<name>A0ABC9ANH8_9POAL</name>
<sequence>MASKTTLPSASILILRLLTLAFLAASLAVIAADKLTVIDGDDDPPQSFTFRDVHAYRYLLAVAVIGCAYSLLLQLPLAAAAVARRNKRLAAAGAGAGAGDDVALLLALADVAFALMLASGAAAGLGFTHGVKRYFDGVVFAGAGGGWPEVDRRLQREVDRFFDMAYASAGLMVAAAACTAVIVVISVYSLVKCDQCHDDEAYL</sequence>
<reference evidence="11 13" key="1">
    <citation type="submission" date="2024-10" db="EMBL/GenBank/DDBJ databases">
        <authorList>
            <person name="Ryan C."/>
        </authorList>
    </citation>
    <scope>NUCLEOTIDE SEQUENCE [LARGE SCALE GENOMIC DNA]</scope>
</reference>
<evidence type="ECO:0000313" key="13">
    <source>
        <dbReference type="Proteomes" id="UP001497457"/>
    </source>
</evidence>
<evidence type="ECO:0000256" key="4">
    <source>
        <dbReference type="ARBA" id="ARBA00022475"/>
    </source>
</evidence>
<feature type="transmembrane region" description="Helical" evidence="8">
    <location>
        <begin position="164"/>
        <end position="191"/>
    </location>
</feature>
<comment type="similarity">
    <text evidence="2 8">Belongs to the Casparian strip membrane proteins (CASP) family.</text>
</comment>
<dbReference type="EMBL" id="OZ075131">
    <property type="protein sequence ID" value="CAL4980830.1"/>
    <property type="molecule type" value="Genomic_DNA"/>
</dbReference>
<evidence type="ECO:0000256" key="3">
    <source>
        <dbReference type="ARBA" id="ARBA00011489"/>
    </source>
</evidence>
<comment type="subcellular location">
    <subcellularLocation>
        <location evidence="1 8">Cell membrane</location>
        <topology evidence="1 8">Multi-pass membrane protein</topology>
    </subcellularLocation>
</comment>
<keyword evidence="9" id="KW-0732">Signal</keyword>
<evidence type="ECO:0000313" key="12">
    <source>
        <dbReference type="EMBL" id="CAL4984164.1"/>
    </source>
</evidence>
<protein>
    <recommendedName>
        <fullName evidence="8">CASP-like protein</fullName>
    </recommendedName>
</protein>
<gene>
    <name evidence="11" type="ORF">URODEC1_LOCUS55850</name>
    <name evidence="12" type="ORF">URODEC1_LOCUS57386</name>
</gene>
<evidence type="ECO:0000256" key="9">
    <source>
        <dbReference type="SAM" id="SignalP"/>
    </source>
</evidence>
<accession>A0ABC9ANH8</accession>
<keyword evidence="4 8" id="KW-1003">Cell membrane</keyword>
<evidence type="ECO:0000256" key="5">
    <source>
        <dbReference type="ARBA" id="ARBA00022692"/>
    </source>
</evidence>
<dbReference type="InterPro" id="IPR006702">
    <property type="entry name" value="CASP_dom"/>
</dbReference>
<feature type="chain" id="PRO_5044721529" description="CASP-like protein" evidence="9">
    <location>
        <begin position="33"/>
        <end position="203"/>
    </location>
</feature>
<evidence type="ECO:0000256" key="8">
    <source>
        <dbReference type="RuleBase" id="RU361233"/>
    </source>
</evidence>
<evidence type="ECO:0000256" key="6">
    <source>
        <dbReference type="ARBA" id="ARBA00022989"/>
    </source>
</evidence>
<dbReference type="GO" id="GO:0005886">
    <property type="term" value="C:plasma membrane"/>
    <property type="evidence" value="ECO:0007669"/>
    <property type="project" value="UniProtKB-SubCell"/>
</dbReference>
<keyword evidence="6 8" id="KW-1133">Transmembrane helix</keyword>
<dbReference type="PANTHER" id="PTHR33573:SF17">
    <property type="entry name" value="CASP-LIKE PROTEIN 4D1"/>
    <property type="match status" value="1"/>
</dbReference>
<keyword evidence="7 8" id="KW-0472">Membrane</keyword>
<feature type="transmembrane region" description="Helical" evidence="8">
    <location>
        <begin position="102"/>
        <end position="127"/>
    </location>
</feature>
<dbReference type="Proteomes" id="UP001497457">
    <property type="component" value="Chromosome 22rd"/>
</dbReference>
<evidence type="ECO:0000259" key="10">
    <source>
        <dbReference type="Pfam" id="PF04535"/>
    </source>
</evidence>
<dbReference type="EMBL" id="OZ075132">
    <property type="protein sequence ID" value="CAL4984164.1"/>
    <property type="molecule type" value="Genomic_DNA"/>
</dbReference>
<feature type="domain" description="Casparian strip membrane protein" evidence="10">
    <location>
        <begin position="12"/>
        <end position="129"/>
    </location>
</feature>
<evidence type="ECO:0000313" key="11">
    <source>
        <dbReference type="EMBL" id="CAL4980830.1"/>
    </source>
</evidence>